<name>A0ABS4GQ72_9BACL</name>
<evidence type="ECO:0000313" key="2">
    <source>
        <dbReference type="Proteomes" id="UP001519343"/>
    </source>
</evidence>
<sequence>MNKTKVVSRPSSSRKPMVLKAKIANKTRVVKLPARLSQRGENLRLQLFSDINFEGDRIVFNAGEVAVRDMRILGFNDVLSSFRMRNSDERREVSLVLFEDINYQGDFKIYRGSRNIRNLVDEGFNDLASSLVFVARRISNSRVRQIQRDRRPPGAVLEIRR</sequence>
<dbReference type="EMBL" id="JAGGKT010000006">
    <property type="protein sequence ID" value="MBP1932371.1"/>
    <property type="molecule type" value="Genomic_DNA"/>
</dbReference>
<keyword evidence="2" id="KW-1185">Reference proteome</keyword>
<evidence type="ECO:0000313" key="1">
    <source>
        <dbReference type="EMBL" id="MBP1932371.1"/>
    </source>
</evidence>
<proteinExistence type="predicted"/>
<dbReference type="RefSeq" id="WP_245203747.1">
    <property type="nucleotide sequence ID" value="NZ_JAGGKT010000006.1"/>
</dbReference>
<dbReference type="Gene3D" id="2.60.20.10">
    <property type="entry name" value="Crystallins"/>
    <property type="match status" value="1"/>
</dbReference>
<accession>A0ABS4GQ72</accession>
<reference evidence="1 2" key="1">
    <citation type="submission" date="2021-03" db="EMBL/GenBank/DDBJ databases">
        <title>Genomic Encyclopedia of Type Strains, Phase IV (KMG-IV): sequencing the most valuable type-strain genomes for metagenomic binning, comparative biology and taxonomic classification.</title>
        <authorList>
            <person name="Goeker M."/>
        </authorList>
    </citation>
    <scope>NUCLEOTIDE SEQUENCE [LARGE SCALE GENOMIC DNA]</scope>
    <source>
        <strain evidence="1 2">DSM 24738</strain>
    </source>
</reference>
<gene>
    <name evidence="1" type="ORF">J2Z37_002372</name>
</gene>
<organism evidence="1 2">
    <name type="scientific">Ammoniphilus resinae</name>
    <dbReference type="NCBI Taxonomy" id="861532"/>
    <lineage>
        <taxon>Bacteria</taxon>
        <taxon>Bacillati</taxon>
        <taxon>Bacillota</taxon>
        <taxon>Bacilli</taxon>
        <taxon>Bacillales</taxon>
        <taxon>Paenibacillaceae</taxon>
        <taxon>Aneurinibacillus group</taxon>
        <taxon>Ammoniphilus</taxon>
    </lineage>
</organism>
<protein>
    <submittedName>
        <fullName evidence="1">Uncharacterized protein</fullName>
    </submittedName>
</protein>
<comment type="caution">
    <text evidence="1">The sequence shown here is derived from an EMBL/GenBank/DDBJ whole genome shotgun (WGS) entry which is preliminary data.</text>
</comment>
<dbReference type="SUPFAM" id="SSF49695">
    <property type="entry name" value="gamma-Crystallin-like"/>
    <property type="match status" value="1"/>
</dbReference>
<dbReference type="Proteomes" id="UP001519343">
    <property type="component" value="Unassembled WGS sequence"/>
</dbReference>
<dbReference type="InterPro" id="IPR011024">
    <property type="entry name" value="G_crystallin-like"/>
</dbReference>